<dbReference type="AlphaFoldDB" id="A0A967BAK9"/>
<dbReference type="RefSeq" id="WP_167195621.1">
    <property type="nucleotide sequence ID" value="NZ_JAAORB010000011.1"/>
</dbReference>
<keyword evidence="3" id="KW-1185">Reference proteome</keyword>
<dbReference type="Pfam" id="PF20078">
    <property type="entry name" value="DUF6473"/>
    <property type="match status" value="1"/>
</dbReference>
<evidence type="ECO:0000259" key="1">
    <source>
        <dbReference type="Pfam" id="PF20078"/>
    </source>
</evidence>
<organism evidence="2 3">
    <name type="scientific">Roseovarius gahaiensis</name>
    <dbReference type="NCBI Taxonomy" id="2716691"/>
    <lineage>
        <taxon>Bacteria</taxon>
        <taxon>Pseudomonadati</taxon>
        <taxon>Pseudomonadota</taxon>
        <taxon>Alphaproteobacteria</taxon>
        <taxon>Rhodobacterales</taxon>
        <taxon>Roseobacteraceae</taxon>
        <taxon>Roseovarius</taxon>
    </lineage>
</organism>
<gene>
    <name evidence="2" type="ORF">HAT86_08145</name>
</gene>
<dbReference type="EMBL" id="JAAORB010000011">
    <property type="protein sequence ID" value="NHQ74437.1"/>
    <property type="molecule type" value="Genomic_DNA"/>
</dbReference>
<evidence type="ECO:0000313" key="2">
    <source>
        <dbReference type="EMBL" id="NHQ74437.1"/>
    </source>
</evidence>
<accession>A0A967BAK9</accession>
<protein>
    <recommendedName>
        <fullName evidence="1">DUF6473 domain-containing protein</fullName>
    </recommendedName>
</protein>
<sequence>MSYQPFRGGRAPLDYCPCHYFGSKLTFRGPKRQLHGDYVVFLGGTETYGKFIRAPFAAMVEKRLGVACVNLGWPNAGLDVLLNDPAMSKARADAAAVVLQLPGAQNMSNRFYTVHQRRNDRFLTATDALRRLFPDVDFTEFHFTRHMLRRLQGVSPERFDLVREELRAVWVERIGKLLAGDGPPVVALWFAARRPGHGCDGADLAQDPAFVTRRMLEAVRGRAVQVVEVTASATALKTGTSGMVFSSAEAPAANELLGPAAHAEAAMALVPALRGVMVTK</sequence>
<reference evidence="2" key="1">
    <citation type="submission" date="2020-03" db="EMBL/GenBank/DDBJ databases">
        <title>Roseovarius gahaiensis sp. nov., isolated from Gahai Saline Lake, China.</title>
        <authorList>
            <person name="Sun X."/>
        </authorList>
    </citation>
    <scope>NUCLEOTIDE SEQUENCE</scope>
    <source>
        <strain evidence="2">GH877</strain>
    </source>
</reference>
<proteinExistence type="predicted"/>
<name>A0A967BAK9_9RHOB</name>
<feature type="domain" description="DUF6473" evidence="1">
    <location>
        <begin position="8"/>
        <end position="276"/>
    </location>
</feature>
<dbReference type="Proteomes" id="UP000639775">
    <property type="component" value="Unassembled WGS sequence"/>
</dbReference>
<dbReference type="InterPro" id="IPR045524">
    <property type="entry name" value="DUF6473"/>
</dbReference>
<comment type="caution">
    <text evidence="2">The sequence shown here is derived from an EMBL/GenBank/DDBJ whole genome shotgun (WGS) entry which is preliminary data.</text>
</comment>
<evidence type="ECO:0000313" key="3">
    <source>
        <dbReference type="Proteomes" id="UP000639775"/>
    </source>
</evidence>